<accession>A0ABV7RC51</accession>
<keyword evidence="2" id="KW-1185">Reference proteome</keyword>
<evidence type="ECO:0000313" key="1">
    <source>
        <dbReference type="EMBL" id="MFC3530245.1"/>
    </source>
</evidence>
<evidence type="ECO:0000313" key="2">
    <source>
        <dbReference type="Proteomes" id="UP001595721"/>
    </source>
</evidence>
<protein>
    <submittedName>
        <fullName evidence="1">Uncharacterized protein</fullName>
    </submittedName>
</protein>
<name>A0ABV7RC51_9RHOB</name>
<gene>
    <name evidence="1" type="ORF">ACFOMH_18910</name>
</gene>
<comment type="caution">
    <text evidence="1">The sequence shown here is derived from an EMBL/GenBank/DDBJ whole genome shotgun (WGS) entry which is preliminary data.</text>
</comment>
<dbReference type="RefSeq" id="WP_377746443.1">
    <property type="nucleotide sequence ID" value="NZ_JBHRXJ010000021.1"/>
</dbReference>
<dbReference type="Proteomes" id="UP001595721">
    <property type="component" value="Unassembled WGS sequence"/>
</dbReference>
<proteinExistence type="predicted"/>
<reference evidence="2" key="1">
    <citation type="journal article" date="2019" name="Int. J. Syst. Evol. Microbiol.">
        <title>The Global Catalogue of Microorganisms (GCM) 10K type strain sequencing project: providing services to taxonomists for standard genome sequencing and annotation.</title>
        <authorList>
            <consortium name="The Broad Institute Genomics Platform"/>
            <consortium name="The Broad Institute Genome Sequencing Center for Infectious Disease"/>
            <person name="Wu L."/>
            <person name="Ma J."/>
        </authorList>
    </citation>
    <scope>NUCLEOTIDE SEQUENCE [LARGE SCALE GENOMIC DNA]</scope>
    <source>
        <strain evidence="2">KCTC 42899</strain>
    </source>
</reference>
<sequence length="56" mass="6095">MLPGLIIDHAQLVDFKPRSRPPFATLAGVPSVDQSDDLTADRIDDLGFNVAEKFAL</sequence>
<organism evidence="1 2">
    <name type="scientific">Paracoccus mangrovi</name>
    <dbReference type="NCBI Taxonomy" id="1715645"/>
    <lineage>
        <taxon>Bacteria</taxon>
        <taxon>Pseudomonadati</taxon>
        <taxon>Pseudomonadota</taxon>
        <taxon>Alphaproteobacteria</taxon>
        <taxon>Rhodobacterales</taxon>
        <taxon>Paracoccaceae</taxon>
        <taxon>Paracoccus</taxon>
    </lineage>
</organism>
<dbReference type="EMBL" id="JBHRXJ010000021">
    <property type="protein sequence ID" value="MFC3530245.1"/>
    <property type="molecule type" value="Genomic_DNA"/>
</dbReference>